<evidence type="ECO:0000259" key="2">
    <source>
        <dbReference type="Pfam" id="PF00668"/>
    </source>
</evidence>
<sequence>MTAIEGFDSTDFDRTVQAEGVEQIDVFPLSPAQLGMWYAQHVDPEVPINIAQYVDLRGRINAAVMQQACIIASQEIETGYLRITEIDGVPHQVVDRTIEDEVKILDLRDEADPVAASLAWMRADFAVPLDLLEDRLIAGALIRIEDERYFWYNRVHHIALDGFGAMTYMNRVAEVYTALLEDQAIRPGKVWTLRSLYESEMSYRDSTRFASDREYWAQQVAGMEEGTSLVARTAAPATVNGIASAALSADVTVALDEAVRLHSSSPSGLLIAAFAAYLAQATGKDEVILSLPVTARTTAIMRNSGGMLSNVVPLRLRIAETTTVAELLASVATAVAGALRHQRYRHEDIRRDSAAAGDGSTSGVQRDLLGPLVNIMLFHDEVSLGPVLGEFHVLSTGTVEDLAVNFYQSVGGARTHVDFETNPNLYTDDEAAKHHSRFLRFFEQFLTAGAADRVRDLDLLSVEERALVVEGWNATAHAVPGDTLVSMFEQQVKRTPDSVALSFEGESLTYREFASRVNRLARLLISRGVDAESLVAVAIRRSLDLMVAVYAVQAAGGAYVPVDPDQPADRIGHILDTARPVVVLSTSRDGVDGAGDRSVLCIDSVDLSEFSDARVAESERGALRPGNTAYVIFTSGSTGRPKGVAVSHGAIVNRLVWMQAEYGL</sequence>
<evidence type="ECO:0000313" key="4">
    <source>
        <dbReference type="Proteomes" id="UP001597286"/>
    </source>
</evidence>
<dbReference type="Gene3D" id="3.40.50.12780">
    <property type="entry name" value="N-terminal domain of ligase-like"/>
    <property type="match status" value="1"/>
</dbReference>
<dbReference type="PROSITE" id="PS00455">
    <property type="entry name" value="AMP_BINDING"/>
    <property type="match status" value="1"/>
</dbReference>
<evidence type="ECO:0000259" key="1">
    <source>
        <dbReference type="Pfam" id="PF00501"/>
    </source>
</evidence>
<dbReference type="RefSeq" id="WP_378487292.1">
    <property type="nucleotide sequence ID" value="NZ_JBHUFB010000020.1"/>
</dbReference>
<dbReference type="InterPro" id="IPR001242">
    <property type="entry name" value="Condensation_dom"/>
</dbReference>
<feature type="domain" description="AMP-dependent synthetase/ligase" evidence="1">
    <location>
        <begin position="488"/>
        <end position="659"/>
    </location>
</feature>
<feature type="non-terminal residue" evidence="3">
    <location>
        <position position="664"/>
    </location>
</feature>
<dbReference type="EMBL" id="JBHUFB010000020">
    <property type="protein sequence ID" value="MFD1814824.1"/>
    <property type="molecule type" value="Genomic_DNA"/>
</dbReference>
<comment type="caution">
    <text evidence="3">The sequence shown here is derived from an EMBL/GenBank/DDBJ whole genome shotgun (WGS) entry which is preliminary data.</text>
</comment>
<dbReference type="SUPFAM" id="SSF52777">
    <property type="entry name" value="CoA-dependent acyltransferases"/>
    <property type="match status" value="2"/>
</dbReference>
<keyword evidence="4" id="KW-1185">Reference proteome</keyword>
<dbReference type="Proteomes" id="UP001597286">
    <property type="component" value="Unassembled WGS sequence"/>
</dbReference>
<evidence type="ECO:0000313" key="3">
    <source>
        <dbReference type="EMBL" id="MFD1814824.1"/>
    </source>
</evidence>
<dbReference type="InterPro" id="IPR023213">
    <property type="entry name" value="CAT-like_dom_sf"/>
</dbReference>
<dbReference type="PANTHER" id="PTHR45527:SF1">
    <property type="entry name" value="FATTY ACID SYNTHASE"/>
    <property type="match status" value="1"/>
</dbReference>
<gene>
    <name evidence="3" type="ORF">ACFSJG_21610</name>
</gene>
<reference evidence="4" key="1">
    <citation type="journal article" date="2019" name="Int. J. Syst. Evol. Microbiol.">
        <title>The Global Catalogue of Microorganisms (GCM) 10K type strain sequencing project: providing services to taxonomists for standard genome sequencing and annotation.</title>
        <authorList>
            <consortium name="The Broad Institute Genomics Platform"/>
            <consortium name="The Broad Institute Genome Sequencing Center for Infectious Disease"/>
            <person name="Wu L."/>
            <person name="Ma J."/>
        </authorList>
    </citation>
    <scope>NUCLEOTIDE SEQUENCE [LARGE SCALE GENOMIC DNA]</scope>
    <source>
        <strain evidence="4">DT72</strain>
    </source>
</reference>
<dbReference type="InterPro" id="IPR020845">
    <property type="entry name" value="AMP-binding_CS"/>
</dbReference>
<dbReference type="Pfam" id="PF00668">
    <property type="entry name" value="Condensation"/>
    <property type="match status" value="1"/>
</dbReference>
<protein>
    <submittedName>
        <fullName evidence="3">Condensation domain-containing protein</fullName>
    </submittedName>
</protein>
<dbReference type="InterPro" id="IPR000873">
    <property type="entry name" value="AMP-dep_synth/lig_dom"/>
</dbReference>
<accession>A0ABW4P9A7</accession>
<feature type="domain" description="Condensation" evidence="2">
    <location>
        <begin position="25"/>
        <end position="466"/>
    </location>
</feature>
<organism evidence="3 4">
    <name type="scientific">Rhodococcus gannanensis</name>
    <dbReference type="NCBI Taxonomy" id="1960308"/>
    <lineage>
        <taxon>Bacteria</taxon>
        <taxon>Bacillati</taxon>
        <taxon>Actinomycetota</taxon>
        <taxon>Actinomycetes</taxon>
        <taxon>Mycobacteriales</taxon>
        <taxon>Nocardiaceae</taxon>
        <taxon>Rhodococcus</taxon>
    </lineage>
</organism>
<dbReference type="SUPFAM" id="SSF56801">
    <property type="entry name" value="Acetyl-CoA synthetase-like"/>
    <property type="match status" value="1"/>
</dbReference>
<dbReference type="Gene3D" id="3.30.559.30">
    <property type="entry name" value="Nonribosomal peptide synthetase, condensation domain"/>
    <property type="match status" value="1"/>
</dbReference>
<dbReference type="Gene3D" id="3.30.559.10">
    <property type="entry name" value="Chloramphenicol acetyltransferase-like domain"/>
    <property type="match status" value="1"/>
</dbReference>
<name>A0ABW4P9A7_9NOCA</name>
<dbReference type="PANTHER" id="PTHR45527">
    <property type="entry name" value="NONRIBOSOMAL PEPTIDE SYNTHETASE"/>
    <property type="match status" value="1"/>
</dbReference>
<dbReference type="Pfam" id="PF00501">
    <property type="entry name" value="AMP-binding"/>
    <property type="match status" value="1"/>
</dbReference>
<proteinExistence type="predicted"/>
<dbReference type="InterPro" id="IPR042099">
    <property type="entry name" value="ANL_N_sf"/>
</dbReference>